<dbReference type="Gene3D" id="3.30.450.20">
    <property type="entry name" value="PAS domain"/>
    <property type="match status" value="2"/>
</dbReference>
<dbReference type="PROSITE" id="PS50112">
    <property type="entry name" value="PAS"/>
    <property type="match status" value="1"/>
</dbReference>
<keyword evidence="6" id="KW-0812">Transmembrane</keyword>
<dbReference type="SUPFAM" id="SSF55785">
    <property type="entry name" value="PYP-like sensor domain (PAS domain)"/>
    <property type="match status" value="2"/>
</dbReference>
<reference evidence="16 17" key="1">
    <citation type="submission" date="2019-09" db="EMBL/GenBank/DDBJ databases">
        <title>Draft genome sequence of Ginsengibacter sp. BR5-29.</title>
        <authorList>
            <person name="Im W.-T."/>
        </authorList>
    </citation>
    <scope>NUCLEOTIDE SEQUENCE [LARGE SCALE GENOMIC DNA]</scope>
    <source>
        <strain evidence="16 17">BR5-29</strain>
    </source>
</reference>
<evidence type="ECO:0000313" key="17">
    <source>
        <dbReference type="Proteomes" id="UP000326903"/>
    </source>
</evidence>
<dbReference type="SMART" id="SM00091">
    <property type="entry name" value="PAS"/>
    <property type="match status" value="2"/>
</dbReference>
<feature type="domain" description="Histidine kinase" evidence="13">
    <location>
        <begin position="339"/>
        <end position="555"/>
    </location>
</feature>
<sequence>MNAKTPLETLQKENAELRWQLDEANDAIEAIRTGQVDALVLQSEKGSQLYTLKSADQTYRVFIEKMKEGAVTLNKDGLILYSNSSFAAIVKSPLSRVIGTSFGKFVDHDNCTFFNSLFKKSWEIENKAEIYLNDNKKRKIPTLISLTVIEIDDGTALSIIVTDLTHQKETERQLKLKNDELLLAQSSLEQLNNELEYRVQERTTELSLSREHFKFLADNLPVIVYTAKPGGEIDYFNKKWYVYTGMTIKESLEQQWQKVLHKDDYDRVLKSWTNSIKTGCDFNIECRFLRASDNLWRWHVSTALPFKNSEGKITAWFGIAIDIEDQKLALIQKDEFISMASHELKTPVTIIKAFSHVLNLSVDKDKNPRAVDYVNRMEKQINKLNDLITDLLDASKVNEGMIIFEKAIFDFNELVVEIIHEVQITSDTHKIELQLSKTCKVFGDRNRLSQVINNLISNAIKYSPDANNIIVTTQVRNDVLQFCVEDFGIGIPTEQHSKLFNRFFRASEVKSNTFPGLGLGLYISNEIVKRHAGSLTFKSEKGKGSEFCMKLPVYKD</sequence>
<dbReference type="AlphaFoldDB" id="A0A5J5IH94"/>
<dbReference type="Gene3D" id="3.30.565.10">
    <property type="entry name" value="Histidine kinase-like ATPase, C-terminal domain"/>
    <property type="match status" value="1"/>
</dbReference>
<dbReference type="Pfam" id="PF08447">
    <property type="entry name" value="PAS_3"/>
    <property type="match status" value="1"/>
</dbReference>
<dbReference type="InterPro" id="IPR036890">
    <property type="entry name" value="HATPase_C_sf"/>
</dbReference>
<dbReference type="InterPro" id="IPR036097">
    <property type="entry name" value="HisK_dim/P_sf"/>
</dbReference>
<dbReference type="InterPro" id="IPR003661">
    <property type="entry name" value="HisK_dim/P_dom"/>
</dbReference>
<dbReference type="InterPro" id="IPR000700">
    <property type="entry name" value="PAS-assoc_C"/>
</dbReference>
<dbReference type="GO" id="GO:0016020">
    <property type="term" value="C:membrane"/>
    <property type="evidence" value="ECO:0007669"/>
    <property type="project" value="UniProtKB-SubCell"/>
</dbReference>
<evidence type="ECO:0000256" key="6">
    <source>
        <dbReference type="ARBA" id="ARBA00022692"/>
    </source>
</evidence>
<dbReference type="GO" id="GO:0000156">
    <property type="term" value="F:phosphorelay response regulator activity"/>
    <property type="evidence" value="ECO:0007669"/>
    <property type="project" value="TreeGrafter"/>
</dbReference>
<dbReference type="PROSITE" id="PS50109">
    <property type="entry name" value="HIS_KIN"/>
    <property type="match status" value="1"/>
</dbReference>
<dbReference type="FunFam" id="3.30.565.10:FF:000006">
    <property type="entry name" value="Sensor histidine kinase WalK"/>
    <property type="match status" value="1"/>
</dbReference>
<dbReference type="SMART" id="SM00086">
    <property type="entry name" value="PAC"/>
    <property type="match status" value="1"/>
</dbReference>
<gene>
    <name evidence="16" type="ORF">FW778_09595</name>
</gene>
<dbReference type="SMART" id="SM00387">
    <property type="entry name" value="HATPase_c"/>
    <property type="match status" value="1"/>
</dbReference>
<dbReference type="GO" id="GO:0007234">
    <property type="term" value="P:osmosensory signaling via phosphorelay pathway"/>
    <property type="evidence" value="ECO:0007669"/>
    <property type="project" value="TreeGrafter"/>
</dbReference>
<dbReference type="PANTHER" id="PTHR42878:SF7">
    <property type="entry name" value="SENSOR HISTIDINE KINASE GLRK"/>
    <property type="match status" value="1"/>
</dbReference>
<dbReference type="PROSITE" id="PS50113">
    <property type="entry name" value="PAC"/>
    <property type="match status" value="1"/>
</dbReference>
<feature type="domain" description="PAS" evidence="14">
    <location>
        <begin position="209"/>
        <end position="279"/>
    </location>
</feature>
<dbReference type="CDD" id="cd00082">
    <property type="entry name" value="HisKA"/>
    <property type="match status" value="1"/>
</dbReference>
<dbReference type="GO" id="GO:0030295">
    <property type="term" value="F:protein kinase activator activity"/>
    <property type="evidence" value="ECO:0007669"/>
    <property type="project" value="TreeGrafter"/>
</dbReference>
<evidence type="ECO:0000256" key="2">
    <source>
        <dbReference type="ARBA" id="ARBA00004141"/>
    </source>
</evidence>
<dbReference type="InterPro" id="IPR004358">
    <property type="entry name" value="Sig_transdc_His_kin-like_C"/>
</dbReference>
<keyword evidence="7" id="KW-0547">Nucleotide-binding</keyword>
<dbReference type="CDD" id="cd00075">
    <property type="entry name" value="HATPase"/>
    <property type="match status" value="1"/>
</dbReference>
<keyword evidence="9" id="KW-0067">ATP-binding</keyword>
<evidence type="ECO:0000256" key="4">
    <source>
        <dbReference type="ARBA" id="ARBA00022553"/>
    </source>
</evidence>
<keyword evidence="8" id="KW-0418">Kinase</keyword>
<evidence type="ECO:0000256" key="8">
    <source>
        <dbReference type="ARBA" id="ARBA00022777"/>
    </source>
</evidence>
<evidence type="ECO:0000256" key="9">
    <source>
        <dbReference type="ARBA" id="ARBA00022840"/>
    </source>
</evidence>
<dbReference type="SUPFAM" id="SSF47384">
    <property type="entry name" value="Homodimeric domain of signal transducing histidine kinase"/>
    <property type="match status" value="1"/>
</dbReference>
<keyword evidence="10" id="KW-1133">Transmembrane helix</keyword>
<protein>
    <recommendedName>
        <fullName evidence="3">histidine kinase</fullName>
        <ecNumber evidence="3">2.7.13.3</ecNumber>
    </recommendedName>
</protein>
<keyword evidence="5" id="KW-0808">Transferase</keyword>
<dbReference type="InterPro" id="IPR005467">
    <property type="entry name" value="His_kinase_dom"/>
</dbReference>
<organism evidence="16 17">
    <name type="scientific">Ginsengibacter hankyongi</name>
    <dbReference type="NCBI Taxonomy" id="2607284"/>
    <lineage>
        <taxon>Bacteria</taxon>
        <taxon>Pseudomonadati</taxon>
        <taxon>Bacteroidota</taxon>
        <taxon>Chitinophagia</taxon>
        <taxon>Chitinophagales</taxon>
        <taxon>Chitinophagaceae</taxon>
        <taxon>Ginsengibacter</taxon>
    </lineage>
</organism>
<dbReference type="PANTHER" id="PTHR42878">
    <property type="entry name" value="TWO-COMPONENT HISTIDINE KINASE"/>
    <property type="match status" value="1"/>
</dbReference>
<keyword evidence="17" id="KW-1185">Reference proteome</keyword>
<dbReference type="InterPro" id="IPR035965">
    <property type="entry name" value="PAS-like_dom_sf"/>
</dbReference>
<evidence type="ECO:0000259" key="13">
    <source>
        <dbReference type="PROSITE" id="PS50109"/>
    </source>
</evidence>
<accession>A0A5J5IH94</accession>
<dbReference type="CDD" id="cd00130">
    <property type="entry name" value="PAS"/>
    <property type="match status" value="1"/>
</dbReference>
<evidence type="ECO:0000256" key="1">
    <source>
        <dbReference type="ARBA" id="ARBA00000085"/>
    </source>
</evidence>
<dbReference type="Pfam" id="PF00512">
    <property type="entry name" value="HisKA"/>
    <property type="match status" value="1"/>
</dbReference>
<dbReference type="SMART" id="SM00388">
    <property type="entry name" value="HisKA"/>
    <property type="match status" value="1"/>
</dbReference>
<keyword evidence="4" id="KW-0597">Phosphoprotein</keyword>
<comment type="subcellular location">
    <subcellularLocation>
        <location evidence="2">Membrane</location>
        <topology evidence="2">Multi-pass membrane protein</topology>
    </subcellularLocation>
</comment>
<dbReference type="NCBIfam" id="TIGR00229">
    <property type="entry name" value="sensory_box"/>
    <property type="match status" value="1"/>
</dbReference>
<evidence type="ECO:0000256" key="12">
    <source>
        <dbReference type="ARBA" id="ARBA00023136"/>
    </source>
</evidence>
<dbReference type="FunFam" id="3.30.450.20:FF:000099">
    <property type="entry name" value="Sensory box sensor histidine kinase"/>
    <property type="match status" value="1"/>
</dbReference>
<dbReference type="Gene3D" id="1.10.287.130">
    <property type="match status" value="1"/>
</dbReference>
<evidence type="ECO:0000259" key="15">
    <source>
        <dbReference type="PROSITE" id="PS50113"/>
    </source>
</evidence>
<proteinExistence type="predicted"/>
<dbReference type="EMBL" id="VYQF01000002">
    <property type="protein sequence ID" value="KAA9039083.1"/>
    <property type="molecule type" value="Genomic_DNA"/>
</dbReference>
<evidence type="ECO:0000256" key="10">
    <source>
        <dbReference type="ARBA" id="ARBA00022989"/>
    </source>
</evidence>
<dbReference type="GO" id="GO:0005524">
    <property type="term" value="F:ATP binding"/>
    <property type="evidence" value="ECO:0007669"/>
    <property type="project" value="UniProtKB-KW"/>
</dbReference>
<dbReference type="Pfam" id="PF13426">
    <property type="entry name" value="PAS_9"/>
    <property type="match status" value="1"/>
</dbReference>
<keyword evidence="12" id="KW-0472">Membrane</keyword>
<comment type="catalytic activity">
    <reaction evidence="1">
        <text>ATP + protein L-histidine = ADP + protein N-phospho-L-histidine.</text>
        <dbReference type="EC" id="2.7.13.3"/>
    </reaction>
</comment>
<keyword evidence="11" id="KW-0902">Two-component regulatory system</keyword>
<dbReference type="SUPFAM" id="SSF55874">
    <property type="entry name" value="ATPase domain of HSP90 chaperone/DNA topoisomerase II/histidine kinase"/>
    <property type="match status" value="1"/>
</dbReference>
<evidence type="ECO:0000259" key="14">
    <source>
        <dbReference type="PROSITE" id="PS50112"/>
    </source>
</evidence>
<evidence type="ECO:0000256" key="7">
    <source>
        <dbReference type="ARBA" id="ARBA00022741"/>
    </source>
</evidence>
<evidence type="ECO:0000256" key="5">
    <source>
        <dbReference type="ARBA" id="ARBA00022679"/>
    </source>
</evidence>
<dbReference type="InterPro" id="IPR003594">
    <property type="entry name" value="HATPase_dom"/>
</dbReference>
<dbReference type="InterPro" id="IPR001610">
    <property type="entry name" value="PAC"/>
</dbReference>
<dbReference type="Pfam" id="PF02518">
    <property type="entry name" value="HATPase_c"/>
    <property type="match status" value="1"/>
</dbReference>
<dbReference type="InterPro" id="IPR000014">
    <property type="entry name" value="PAS"/>
</dbReference>
<name>A0A5J5IH94_9BACT</name>
<dbReference type="InterPro" id="IPR050351">
    <property type="entry name" value="BphY/WalK/GraS-like"/>
</dbReference>
<evidence type="ECO:0000313" key="16">
    <source>
        <dbReference type="EMBL" id="KAA9039083.1"/>
    </source>
</evidence>
<evidence type="ECO:0000256" key="11">
    <source>
        <dbReference type="ARBA" id="ARBA00023012"/>
    </source>
</evidence>
<dbReference type="EC" id="2.7.13.3" evidence="3"/>
<comment type="caution">
    <text evidence="16">The sequence shown here is derived from an EMBL/GenBank/DDBJ whole genome shotgun (WGS) entry which is preliminary data.</text>
</comment>
<feature type="domain" description="PAC" evidence="15">
    <location>
        <begin position="282"/>
        <end position="335"/>
    </location>
</feature>
<evidence type="ECO:0000256" key="3">
    <source>
        <dbReference type="ARBA" id="ARBA00012438"/>
    </source>
</evidence>
<dbReference type="RefSeq" id="WP_150414459.1">
    <property type="nucleotide sequence ID" value="NZ_VYQF01000002.1"/>
</dbReference>
<dbReference type="PRINTS" id="PR00344">
    <property type="entry name" value="BCTRLSENSOR"/>
</dbReference>
<dbReference type="GO" id="GO:0000155">
    <property type="term" value="F:phosphorelay sensor kinase activity"/>
    <property type="evidence" value="ECO:0007669"/>
    <property type="project" value="InterPro"/>
</dbReference>
<dbReference type="InterPro" id="IPR013655">
    <property type="entry name" value="PAS_fold_3"/>
</dbReference>
<dbReference type="Proteomes" id="UP000326903">
    <property type="component" value="Unassembled WGS sequence"/>
</dbReference>